<accession>A0A645FJB9</accession>
<dbReference type="AlphaFoldDB" id="A0A645FJB9"/>
<evidence type="ECO:0000313" key="1">
    <source>
        <dbReference type="EMBL" id="MPN13746.1"/>
    </source>
</evidence>
<organism evidence="1">
    <name type="scientific">bioreactor metagenome</name>
    <dbReference type="NCBI Taxonomy" id="1076179"/>
    <lineage>
        <taxon>unclassified sequences</taxon>
        <taxon>metagenomes</taxon>
        <taxon>ecological metagenomes</taxon>
    </lineage>
</organism>
<gene>
    <name evidence="1" type="ORF">SDC9_161071</name>
</gene>
<sequence>MLQMGIRNELIEVSKPLMVPGKQDDMVRARFFVYFMLNCPCSNRYFVKCKTCDERIEHSDIAFRARRQIDAKRRGILCYACALHIFNRMIAKQPERNKALGKRHAMKFALYPQQFHRRHVIYNEMTILGKRIERFERLCNRHAR</sequence>
<comment type="caution">
    <text evidence="1">The sequence shown here is derived from an EMBL/GenBank/DDBJ whole genome shotgun (WGS) entry which is preliminary data.</text>
</comment>
<name>A0A645FJB9_9ZZZZ</name>
<protein>
    <submittedName>
        <fullName evidence="1">Uncharacterized protein</fullName>
    </submittedName>
</protein>
<dbReference type="EMBL" id="VSSQ01060289">
    <property type="protein sequence ID" value="MPN13746.1"/>
    <property type="molecule type" value="Genomic_DNA"/>
</dbReference>
<proteinExistence type="predicted"/>
<reference evidence="1" key="1">
    <citation type="submission" date="2019-08" db="EMBL/GenBank/DDBJ databases">
        <authorList>
            <person name="Kucharzyk K."/>
            <person name="Murdoch R.W."/>
            <person name="Higgins S."/>
            <person name="Loffler F."/>
        </authorList>
    </citation>
    <scope>NUCLEOTIDE SEQUENCE</scope>
</reference>